<protein>
    <recommendedName>
        <fullName evidence="3">Restriction endonuclease</fullName>
    </recommendedName>
</protein>
<sequence length="232" mass="26920">MEICKKNSSLVACFPKAELLKMYETHKKSSILAKLNEQGKTLGDFNSMTEALNWVHRLGQMSANDRDEHELIAAVFFVVDFYEGTSEICFKLKNSFNYNKDKTDSIDTLNKYRDDPPDFIIKQSDGWRDFELKRYREALDTDTIFDFIIKKVGHYGNLGDMNLLLILQANGSNELKIDFRDLHERLTKEKYAFRGEILLSFNNNSAEMVICQVFPNFAKSIKTFILPSLKRI</sequence>
<reference evidence="1 2" key="1">
    <citation type="journal article" date="2016" name="Nat. Commun.">
        <title>Thousands of microbial genomes shed light on interconnected biogeochemical processes in an aquifer system.</title>
        <authorList>
            <person name="Anantharaman K."/>
            <person name="Brown C.T."/>
            <person name="Hug L.A."/>
            <person name="Sharon I."/>
            <person name="Castelle C.J."/>
            <person name="Probst A.J."/>
            <person name="Thomas B.C."/>
            <person name="Singh A."/>
            <person name="Wilkins M.J."/>
            <person name="Karaoz U."/>
            <person name="Brodie E.L."/>
            <person name="Williams K.H."/>
            <person name="Hubbard S.S."/>
            <person name="Banfield J.F."/>
        </authorList>
    </citation>
    <scope>NUCLEOTIDE SEQUENCE [LARGE SCALE GENOMIC DNA]</scope>
</reference>
<organism evidence="1 2">
    <name type="scientific">Candidatus Kaiserbacteria bacterium RIFCSPHIGHO2_02_FULL_50_50</name>
    <dbReference type="NCBI Taxonomy" id="1798492"/>
    <lineage>
        <taxon>Bacteria</taxon>
        <taxon>Candidatus Kaiseribacteriota</taxon>
    </lineage>
</organism>
<dbReference type="STRING" id="1798492.A3C89_01915"/>
<accession>A0A1F6DCH0</accession>
<proteinExistence type="predicted"/>
<dbReference type="AlphaFoldDB" id="A0A1F6DCH0"/>
<evidence type="ECO:0000313" key="1">
    <source>
        <dbReference type="EMBL" id="OGG59143.1"/>
    </source>
</evidence>
<name>A0A1F6DCH0_9BACT</name>
<comment type="caution">
    <text evidence="1">The sequence shown here is derived from an EMBL/GenBank/DDBJ whole genome shotgun (WGS) entry which is preliminary data.</text>
</comment>
<dbReference type="EMBL" id="MFLF01000020">
    <property type="protein sequence ID" value="OGG59143.1"/>
    <property type="molecule type" value="Genomic_DNA"/>
</dbReference>
<evidence type="ECO:0008006" key="3">
    <source>
        <dbReference type="Google" id="ProtNLM"/>
    </source>
</evidence>
<gene>
    <name evidence="1" type="ORF">A3C89_01915</name>
</gene>
<dbReference type="Proteomes" id="UP000178794">
    <property type="component" value="Unassembled WGS sequence"/>
</dbReference>
<evidence type="ECO:0000313" key="2">
    <source>
        <dbReference type="Proteomes" id="UP000178794"/>
    </source>
</evidence>